<evidence type="ECO:0000313" key="2">
    <source>
        <dbReference type="Proteomes" id="UP001605036"/>
    </source>
</evidence>
<accession>A0ABD1XE60</accession>
<organism evidence="1 2">
    <name type="scientific">Riccia fluitans</name>
    <dbReference type="NCBI Taxonomy" id="41844"/>
    <lineage>
        <taxon>Eukaryota</taxon>
        <taxon>Viridiplantae</taxon>
        <taxon>Streptophyta</taxon>
        <taxon>Embryophyta</taxon>
        <taxon>Marchantiophyta</taxon>
        <taxon>Marchantiopsida</taxon>
        <taxon>Marchantiidae</taxon>
        <taxon>Marchantiales</taxon>
        <taxon>Ricciaceae</taxon>
        <taxon>Riccia</taxon>
    </lineage>
</organism>
<proteinExistence type="predicted"/>
<keyword evidence="2" id="KW-1185">Reference proteome</keyword>
<evidence type="ECO:0000313" key="1">
    <source>
        <dbReference type="EMBL" id="KAL2603119.1"/>
    </source>
</evidence>
<gene>
    <name evidence="1" type="ORF">R1flu_003922</name>
</gene>
<dbReference type="AlphaFoldDB" id="A0ABD1XE60"/>
<sequence length="108" mass="11559">MDSNTQRTQVVYAAKLIAKEFLDTLNVDDDVSVYTLDSTGAQLIYEKVSLVESQTQVSLLRLKEAIDGIIVSSAAAKANLTAGLESVLLPGGFDTSPSRAENLKVTLL</sequence>
<protein>
    <submittedName>
        <fullName evidence="1">Uncharacterized protein</fullName>
    </submittedName>
</protein>
<dbReference type="EMBL" id="JBHFFA010000057">
    <property type="protein sequence ID" value="KAL2603119.1"/>
    <property type="molecule type" value="Genomic_DNA"/>
</dbReference>
<comment type="caution">
    <text evidence="1">The sequence shown here is derived from an EMBL/GenBank/DDBJ whole genome shotgun (WGS) entry which is preliminary data.</text>
</comment>
<reference evidence="1 2" key="1">
    <citation type="submission" date="2024-09" db="EMBL/GenBank/DDBJ databases">
        <title>Chromosome-scale assembly of Riccia fluitans.</title>
        <authorList>
            <person name="Paukszto L."/>
            <person name="Sawicki J."/>
            <person name="Karawczyk K."/>
            <person name="Piernik-Szablinska J."/>
            <person name="Szczecinska M."/>
            <person name="Mazdziarz M."/>
        </authorList>
    </citation>
    <scope>NUCLEOTIDE SEQUENCE [LARGE SCALE GENOMIC DNA]</scope>
    <source>
        <strain evidence="1">Rf_01</strain>
        <tissue evidence="1">Aerial parts of the thallus</tissue>
    </source>
</reference>
<dbReference type="Proteomes" id="UP001605036">
    <property type="component" value="Unassembled WGS sequence"/>
</dbReference>
<name>A0ABD1XE60_9MARC</name>